<keyword evidence="3" id="KW-1185">Reference proteome</keyword>
<dbReference type="PROSITE" id="PS51257">
    <property type="entry name" value="PROKAR_LIPOPROTEIN"/>
    <property type="match status" value="1"/>
</dbReference>
<proteinExistence type="predicted"/>
<feature type="region of interest" description="Disordered" evidence="1">
    <location>
        <begin position="20"/>
        <end position="40"/>
    </location>
</feature>
<evidence type="ECO:0000256" key="1">
    <source>
        <dbReference type="SAM" id="MobiDB-lite"/>
    </source>
</evidence>
<evidence type="ECO:0000313" key="2">
    <source>
        <dbReference type="EMBL" id="OAN19024.1"/>
    </source>
</evidence>
<name>A0A178KQG8_9GAMM</name>
<reference evidence="2 3" key="1">
    <citation type="submission" date="2016-03" db="EMBL/GenBank/DDBJ databases">
        <title>Photobacterium proteolyticum sp. nov. a protease producing bacterium isolated from ocean sediments of Laizhou Bay.</title>
        <authorList>
            <person name="Li Y."/>
        </authorList>
    </citation>
    <scope>NUCLEOTIDE SEQUENCE [LARGE SCALE GENOMIC DNA]</scope>
    <source>
        <strain evidence="2 3">R-40508</strain>
    </source>
</reference>
<dbReference type="RefSeq" id="WP_068326473.1">
    <property type="nucleotide sequence ID" value="NZ_LVHF01000011.1"/>
</dbReference>
<sequence>MDFSQKTLALLITATLAGCGGSDSSDNNSSTPATKPSPAGTQVKVYKTVDNCAVKADVPNCHFEKGIYVLKVGKNTTDAQQQRVITQVNNLMAWAHEDVRKQFANKRIVLGLMGVDELETSKGEFVLALNEQKQKGLTVDGIELVYTPNEDKKDETTRLTTYQKLLQVYDYYVDGNNNSAPGAELTAAYSQFKTALKAVKVSADANKLEYLTFDECNYGNQQLGADRALGTPNPCTVIDEDTKKPTSTVDGKDISNGKPDMTHTVKLNLNPGALLGSVYEYKIDPSKNEVPFSKGFVDEGKLASGKPDGLTDPKKVMNSWATPALKPLDDYLNKWFFVNKK</sequence>
<dbReference type="AlphaFoldDB" id="A0A178KQG8"/>
<protein>
    <submittedName>
        <fullName evidence="2">Uncharacterized protein</fullName>
    </submittedName>
</protein>
<feature type="compositionally biased region" description="Low complexity" evidence="1">
    <location>
        <begin position="20"/>
        <end position="30"/>
    </location>
</feature>
<dbReference type="OrthoDB" id="5890868at2"/>
<dbReference type="Proteomes" id="UP000078503">
    <property type="component" value="Unassembled WGS sequence"/>
</dbReference>
<dbReference type="EMBL" id="LVHF01000011">
    <property type="protein sequence ID" value="OAN19024.1"/>
    <property type="molecule type" value="Genomic_DNA"/>
</dbReference>
<gene>
    <name evidence="2" type="ORF">A3K86_01210</name>
</gene>
<comment type="caution">
    <text evidence="2">The sequence shown here is derived from an EMBL/GenBank/DDBJ whole genome shotgun (WGS) entry which is preliminary data.</text>
</comment>
<organism evidence="2 3">
    <name type="scientific">Photobacterium jeanii</name>
    <dbReference type="NCBI Taxonomy" id="858640"/>
    <lineage>
        <taxon>Bacteria</taxon>
        <taxon>Pseudomonadati</taxon>
        <taxon>Pseudomonadota</taxon>
        <taxon>Gammaproteobacteria</taxon>
        <taxon>Vibrionales</taxon>
        <taxon>Vibrionaceae</taxon>
        <taxon>Photobacterium</taxon>
    </lineage>
</organism>
<evidence type="ECO:0000313" key="3">
    <source>
        <dbReference type="Proteomes" id="UP000078503"/>
    </source>
</evidence>
<accession>A0A178KQG8</accession>